<comment type="similarity">
    <text evidence="2 6">Belongs to the C1D family.</text>
</comment>
<feature type="compositionally biased region" description="Basic and acidic residues" evidence="7">
    <location>
        <begin position="313"/>
        <end position="331"/>
    </location>
</feature>
<dbReference type="GO" id="GO:0000178">
    <property type="term" value="C:exosome (RNase complex)"/>
    <property type="evidence" value="ECO:0007669"/>
    <property type="project" value="TreeGrafter"/>
</dbReference>
<dbReference type="PANTHER" id="PTHR15341">
    <property type="entry name" value="SUN-COR STEROID HORMONE RECEPTOR CO-REPRESSOR"/>
    <property type="match status" value="1"/>
</dbReference>
<dbReference type="InterPro" id="IPR011082">
    <property type="entry name" value="Exosome-assoc_fac/DNA_repair"/>
</dbReference>
<protein>
    <recommendedName>
        <fullName evidence="6">Exosome complex protein</fullName>
    </recommendedName>
</protein>
<sequence length="338" mass="36404">MTNHLSETVDDLVSSIDELEDVLAPLLSTPLSELNKQLSSPLDRAKLQVWLSYVLNDLVWIQLRTRGYNPNNLGAGETHDVVGELDRVKSYFAKIKEAENPAKRTLAVDGKVANRFIKHALASAISQENFAKPTHTRFDESGNVTSELPAAGPSKIEPEPEESDESSSSDEEPAPGTWKAKKRAREADLAASKADQGASEDEDEPMDGWEEPETAPSKAIPADNTGPSADAVGGPKRRRIDPFAGYDGPSSKPNKPNPTSISPELQPEIAPPASEDSPTSPSPPPSPSSGSVASASTSSSAQKKTRRTRRGGRRVDQRRESKKENLAREALARAATKK</sequence>
<comment type="subcellular location">
    <subcellularLocation>
        <location evidence="1 6">Nucleus</location>
    </subcellularLocation>
</comment>
<gene>
    <name evidence="8" type="ORF">RDB_LOCUS141860</name>
</gene>
<feature type="compositionally biased region" description="Acidic residues" evidence="7">
    <location>
        <begin position="198"/>
        <end position="213"/>
    </location>
</feature>
<keyword evidence="3 6" id="KW-0698">rRNA processing</keyword>
<dbReference type="Pfam" id="PF04000">
    <property type="entry name" value="Sas10_Utp3"/>
    <property type="match status" value="1"/>
</dbReference>
<dbReference type="GO" id="GO:0000460">
    <property type="term" value="P:maturation of 5.8S rRNA"/>
    <property type="evidence" value="ECO:0007669"/>
    <property type="project" value="TreeGrafter"/>
</dbReference>
<feature type="region of interest" description="Disordered" evidence="7">
    <location>
        <begin position="135"/>
        <end position="338"/>
    </location>
</feature>
<feature type="compositionally biased region" description="Acidic residues" evidence="7">
    <location>
        <begin position="159"/>
        <end position="173"/>
    </location>
</feature>
<reference evidence="8" key="1">
    <citation type="submission" date="2021-01" db="EMBL/GenBank/DDBJ databases">
        <authorList>
            <person name="Kaushik A."/>
        </authorList>
    </citation>
    <scope>NUCLEOTIDE SEQUENCE</scope>
    <source>
        <strain evidence="8">AG3-T5</strain>
    </source>
</reference>
<evidence type="ECO:0000256" key="2">
    <source>
        <dbReference type="ARBA" id="ARBA00009154"/>
    </source>
</evidence>
<comment type="function">
    <text evidence="6">Required for exosome-dependent processing of pre-rRNA and small nucleolar RNA (snRNA) precursors. Involved in processing of 35S pre-rRNA at the A0, A1 and A2 sites.</text>
</comment>
<dbReference type="GO" id="GO:0005730">
    <property type="term" value="C:nucleolus"/>
    <property type="evidence" value="ECO:0007669"/>
    <property type="project" value="TreeGrafter"/>
</dbReference>
<evidence type="ECO:0000256" key="5">
    <source>
        <dbReference type="ARBA" id="ARBA00023242"/>
    </source>
</evidence>
<feature type="compositionally biased region" description="Low complexity" evidence="7">
    <location>
        <begin position="288"/>
        <end position="302"/>
    </location>
</feature>
<dbReference type="EMBL" id="CAJMWW010000203">
    <property type="protein sequence ID" value="CAE6457010.1"/>
    <property type="molecule type" value="Genomic_DNA"/>
</dbReference>
<evidence type="ECO:0000256" key="1">
    <source>
        <dbReference type="ARBA" id="ARBA00004123"/>
    </source>
</evidence>
<organism evidence="8 9">
    <name type="scientific">Rhizoctonia solani</name>
    <dbReference type="NCBI Taxonomy" id="456999"/>
    <lineage>
        <taxon>Eukaryota</taxon>
        <taxon>Fungi</taxon>
        <taxon>Dikarya</taxon>
        <taxon>Basidiomycota</taxon>
        <taxon>Agaricomycotina</taxon>
        <taxon>Agaricomycetes</taxon>
        <taxon>Cantharellales</taxon>
        <taxon>Ceratobasidiaceae</taxon>
        <taxon>Rhizoctonia</taxon>
    </lineage>
</organism>
<feature type="compositionally biased region" description="Basic residues" evidence="7">
    <location>
        <begin position="303"/>
        <end position="312"/>
    </location>
</feature>
<dbReference type="PANTHER" id="PTHR15341:SF3">
    <property type="entry name" value="NUCLEAR NUCLEIC ACID-BINDING PROTEIN C1D"/>
    <property type="match status" value="1"/>
</dbReference>
<accession>A0A8H3GM44</accession>
<dbReference type="InterPro" id="IPR007146">
    <property type="entry name" value="Sas10/Utp3/C1D"/>
</dbReference>
<comment type="caution">
    <text evidence="8">The sequence shown here is derived from an EMBL/GenBank/DDBJ whole genome shotgun (WGS) entry which is preliminary data.</text>
</comment>
<evidence type="ECO:0000256" key="7">
    <source>
        <dbReference type="SAM" id="MobiDB-lite"/>
    </source>
</evidence>
<keyword evidence="4 6" id="KW-0694">RNA-binding</keyword>
<name>A0A8H3GM44_9AGAM</name>
<dbReference type="Proteomes" id="UP000663841">
    <property type="component" value="Unassembled WGS sequence"/>
</dbReference>
<feature type="compositionally biased region" description="Low complexity" evidence="7">
    <location>
        <begin position="249"/>
        <end position="263"/>
    </location>
</feature>
<proteinExistence type="inferred from homology"/>
<dbReference type="GO" id="GO:0003723">
    <property type="term" value="F:RNA binding"/>
    <property type="evidence" value="ECO:0007669"/>
    <property type="project" value="UniProtKB-UniRule"/>
</dbReference>
<evidence type="ECO:0000256" key="6">
    <source>
        <dbReference type="RuleBase" id="RU368003"/>
    </source>
</evidence>
<dbReference type="GO" id="GO:0003677">
    <property type="term" value="F:DNA binding"/>
    <property type="evidence" value="ECO:0007669"/>
    <property type="project" value="TreeGrafter"/>
</dbReference>
<evidence type="ECO:0000313" key="9">
    <source>
        <dbReference type="Proteomes" id="UP000663841"/>
    </source>
</evidence>
<keyword evidence="5 6" id="KW-0539">Nucleus</keyword>
<dbReference type="GO" id="GO:0010468">
    <property type="term" value="P:regulation of gene expression"/>
    <property type="evidence" value="ECO:0007669"/>
    <property type="project" value="TreeGrafter"/>
</dbReference>
<evidence type="ECO:0000256" key="4">
    <source>
        <dbReference type="ARBA" id="ARBA00022884"/>
    </source>
</evidence>
<dbReference type="AlphaFoldDB" id="A0A8H3GM44"/>
<evidence type="ECO:0000256" key="3">
    <source>
        <dbReference type="ARBA" id="ARBA00022552"/>
    </source>
</evidence>
<evidence type="ECO:0000313" key="8">
    <source>
        <dbReference type="EMBL" id="CAE6457010.1"/>
    </source>
</evidence>